<proteinExistence type="predicted"/>
<organism evidence="1 2">
    <name type="scientific">Macroventuria anomochaeta</name>
    <dbReference type="NCBI Taxonomy" id="301207"/>
    <lineage>
        <taxon>Eukaryota</taxon>
        <taxon>Fungi</taxon>
        <taxon>Dikarya</taxon>
        <taxon>Ascomycota</taxon>
        <taxon>Pezizomycotina</taxon>
        <taxon>Dothideomycetes</taxon>
        <taxon>Pleosporomycetidae</taxon>
        <taxon>Pleosporales</taxon>
        <taxon>Pleosporineae</taxon>
        <taxon>Didymellaceae</taxon>
        <taxon>Macroventuria</taxon>
    </lineage>
</organism>
<comment type="caution">
    <text evidence="1">The sequence shown here is derived from an EMBL/GenBank/DDBJ whole genome shotgun (WGS) entry which is preliminary data.</text>
</comment>
<dbReference type="Proteomes" id="UP000799754">
    <property type="component" value="Unassembled WGS sequence"/>
</dbReference>
<sequence length="149" mass="15634">MDVGRIDLTILSLGGATLISALPTAPTGDLRFAAPQWLEQESEVNSGDLANSFVACNPAEDCLSMDVWALANILEGKKLPVLVWTYSGGFTGGSKAENTPEGLFNLSTELIFGSYNYRLGINGLSNGVTVQGALASRTSPAIRVTATSH</sequence>
<dbReference type="EMBL" id="MU006726">
    <property type="protein sequence ID" value="KAF2625414.1"/>
    <property type="molecule type" value="Genomic_DNA"/>
</dbReference>
<reference evidence="1" key="1">
    <citation type="journal article" date="2020" name="Stud. Mycol.">
        <title>101 Dothideomycetes genomes: a test case for predicting lifestyles and emergence of pathogens.</title>
        <authorList>
            <person name="Haridas S."/>
            <person name="Albert R."/>
            <person name="Binder M."/>
            <person name="Bloem J."/>
            <person name="Labutti K."/>
            <person name="Salamov A."/>
            <person name="Andreopoulos B."/>
            <person name="Baker S."/>
            <person name="Barry K."/>
            <person name="Bills G."/>
            <person name="Bluhm B."/>
            <person name="Cannon C."/>
            <person name="Castanera R."/>
            <person name="Culley D."/>
            <person name="Daum C."/>
            <person name="Ezra D."/>
            <person name="Gonzalez J."/>
            <person name="Henrissat B."/>
            <person name="Kuo A."/>
            <person name="Liang C."/>
            <person name="Lipzen A."/>
            <person name="Lutzoni F."/>
            <person name="Magnuson J."/>
            <person name="Mondo S."/>
            <person name="Nolan M."/>
            <person name="Ohm R."/>
            <person name="Pangilinan J."/>
            <person name="Park H.-J."/>
            <person name="Ramirez L."/>
            <person name="Alfaro M."/>
            <person name="Sun H."/>
            <person name="Tritt A."/>
            <person name="Yoshinaga Y."/>
            <person name="Zwiers L.-H."/>
            <person name="Turgeon B."/>
            <person name="Goodwin S."/>
            <person name="Spatafora J."/>
            <person name="Crous P."/>
            <person name="Grigoriev I."/>
        </authorList>
    </citation>
    <scope>NUCLEOTIDE SEQUENCE</scope>
    <source>
        <strain evidence="1">CBS 525.71</strain>
    </source>
</reference>
<accession>A0ACB6RUG3</accession>
<gene>
    <name evidence="1" type="ORF">BU25DRAFT_474051</name>
</gene>
<name>A0ACB6RUG3_9PLEO</name>
<evidence type="ECO:0000313" key="2">
    <source>
        <dbReference type="Proteomes" id="UP000799754"/>
    </source>
</evidence>
<protein>
    <submittedName>
        <fullName evidence="1">Uncharacterized protein</fullName>
    </submittedName>
</protein>
<evidence type="ECO:0000313" key="1">
    <source>
        <dbReference type="EMBL" id="KAF2625414.1"/>
    </source>
</evidence>
<keyword evidence="2" id="KW-1185">Reference proteome</keyword>